<dbReference type="SUPFAM" id="SSF51735">
    <property type="entry name" value="NAD(P)-binding Rossmann-fold domains"/>
    <property type="match status" value="1"/>
</dbReference>
<dbReference type="EMBL" id="JANRMI010000004">
    <property type="protein sequence ID" value="MDG0817526.1"/>
    <property type="molecule type" value="Genomic_DNA"/>
</dbReference>
<comment type="caution">
    <text evidence="1">The sequence shown here is derived from an EMBL/GenBank/DDBJ whole genome shotgun (WGS) entry which is preliminary data.</text>
</comment>
<accession>A0ABT6DKX6</accession>
<dbReference type="Proteomes" id="UP001152321">
    <property type="component" value="Unassembled WGS sequence"/>
</dbReference>
<evidence type="ECO:0000313" key="2">
    <source>
        <dbReference type="Proteomes" id="UP001152321"/>
    </source>
</evidence>
<gene>
    <name evidence="1" type="ORF">NWE73_14185</name>
</gene>
<protein>
    <recommendedName>
        <fullName evidence="3">Shikimate dehydrogenase</fullName>
    </recommendedName>
</protein>
<dbReference type="RefSeq" id="WP_277578998.1">
    <property type="nucleotide sequence ID" value="NZ_JANRMI010000004.1"/>
</dbReference>
<proteinExistence type="predicted"/>
<dbReference type="InterPro" id="IPR036291">
    <property type="entry name" value="NAD(P)-bd_dom_sf"/>
</dbReference>
<organism evidence="1 2">
    <name type="scientific">Bdellovibrio svalbardensis</name>
    <dbReference type="NCBI Taxonomy" id="2972972"/>
    <lineage>
        <taxon>Bacteria</taxon>
        <taxon>Pseudomonadati</taxon>
        <taxon>Bdellovibrionota</taxon>
        <taxon>Bdellovibrionia</taxon>
        <taxon>Bdellovibrionales</taxon>
        <taxon>Pseudobdellovibrionaceae</taxon>
        <taxon>Bdellovibrio</taxon>
    </lineage>
</organism>
<evidence type="ECO:0000313" key="1">
    <source>
        <dbReference type="EMBL" id="MDG0817526.1"/>
    </source>
</evidence>
<keyword evidence="2" id="KW-1185">Reference proteome</keyword>
<name>A0ABT6DKX6_9BACT</name>
<sequence length="276" mass="31738">MSARKILEFNPAGPGLFCRHLEFLAKEQGWDLQFENHTEYSAEILETAEMAKVDFELSAMILPQLHIQPTLVRTVRSMDCFVKEDGKWYPRLYFYEALRKVLVDCARDLDIRVPAFVVGDTERARVVASVFAQIGFSEIYVVGEDKSRLAEQMEVLRRNHLGIKFHELLADELTIQSVSGSIIVNTLDVSQNKSLLSDLSYFNFLKRDGYVMDLNLMPYHNPLLEEAERAELRVLHPHLVAASLTHLWLEKLQLGASLKVEDLRESWKSFLKQISP</sequence>
<dbReference type="Gene3D" id="3.40.50.720">
    <property type="entry name" value="NAD(P)-binding Rossmann-like Domain"/>
    <property type="match status" value="1"/>
</dbReference>
<reference evidence="1" key="1">
    <citation type="submission" date="2022-08" db="EMBL/GenBank/DDBJ databases">
        <title>Novel Bdellovibrio Species Isolated from Svalbard: Designation Bdellovibrio svalbardensis.</title>
        <authorList>
            <person name="Mitchell R.J."/>
            <person name="Choi S.Y."/>
        </authorList>
    </citation>
    <scope>NUCLEOTIDE SEQUENCE</scope>
    <source>
        <strain evidence="1">PAP01</strain>
    </source>
</reference>
<evidence type="ECO:0008006" key="3">
    <source>
        <dbReference type="Google" id="ProtNLM"/>
    </source>
</evidence>